<dbReference type="EC" id="2.5.1.16" evidence="3"/>
<dbReference type="InterPro" id="IPR029063">
    <property type="entry name" value="SAM-dependent_MTases_sf"/>
</dbReference>
<reference evidence="4" key="1">
    <citation type="submission" date="2017-05" db="EMBL/GenBank/DDBJ databases">
        <authorList>
            <person name="Rodrigo-Torres L."/>
            <person name="Arahal R. D."/>
            <person name="Lucena T."/>
        </authorList>
    </citation>
    <scope>NUCLEOTIDE SEQUENCE [LARGE SCALE GENOMIC DNA]</scope>
    <source>
        <strain evidence="4">CECT 8868</strain>
    </source>
</reference>
<keyword evidence="4" id="KW-1185">Reference proteome</keyword>
<protein>
    <submittedName>
        <fullName evidence="3">Spermidine synthase</fullName>
        <ecNumber evidence="3">2.5.1.16</ecNumber>
    </submittedName>
</protein>
<dbReference type="OrthoDB" id="8221452at2"/>
<keyword evidence="1" id="KW-0620">Polyamine biosynthesis</keyword>
<feature type="transmembrane region" description="Helical" evidence="2">
    <location>
        <begin position="188"/>
        <end position="208"/>
    </location>
</feature>
<evidence type="ECO:0000256" key="1">
    <source>
        <dbReference type="ARBA" id="ARBA00023115"/>
    </source>
</evidence>
<keyword evidence="2" id="KW-1133">Transmembrane helix</keyword>
<feature type="transmembrane region" description="Helical" evidence="2">
    <location>
        <begin position="313"/>
        <end position="335"/>
    </location>
</feature>
<dbReference type="GO" id="GO:0004766">
    <property type="term" value="F:spermidine synthase activity"/>
    <property type="evidence" value="ECO:0007669"/>
    <property type="project" value="UniProtKB-EC"/>
</dbReference>
<feature type="transmembrane region" description="Helical" evidence="2">
    <location>
        <begin position="397"/>
        <end position="415"/>
    </location>
</feature>
<accession>A0A238KII0</accession>
<feature type="transmembrane region" description="Helical" evidence="2">
    <location>
        <begin position="290"/>
        <end position="307"/>
    </location>
</feature>
<feature type="transmembrane region" description="Helical" evidence="2">
    <location>
        <begin position="260"/>
        <end position="278"/>
    </location>
</feature>
<feature type="transmembrane region" description="Helical" evidence="2">
    <location>
        <begin position="347"/>
        <end position="370"/>
    </location>
</feature>
<feature type="transmembrane region" description="Helical" evidence="2">
    <location>
        <begin position="85"/>
        <end position="108"/>
    </location>
</feature>
<feature type="transmembrane region" description="Helical" evidence="2">
    <location>
        <begin position="50"/>
        <end position="73"/>
    </location>
</feature>
<name>A0A238KII0_9RHOB</name>
<feature type="transmembrane region" description="Helical" evidence="2">
    <location>
        <begin position="229"/>
        <end position="248"/>
    </location>
</feature>
<evidence type="ECO:0000256" key="2">
    <source>
        <dbReference type="SAM" id="Phobius"/>
    </source>
</evidence>
<dbReference type="SUPFAM" id="SSF53335">
    <property type="entry name" value="S-adenosyl-L-methionine-dependent methyltransferases"/>
    <property type="match status" value="1"/>
</dbReference>
<sequence length="728" mass="78667">MVEETTQLAEKPRWLTPVLFSSTIFLSASLLFFVQPLFTKIVLPHVGGAPAVWTTAMLFFQTVLIAGYLYAHLVTRHLSVRAQIALHLTLWALALLFLPLAVSAGWSYDAEKSTAGQTLLLFAAGVGLPFAVLSANAPLIQTWYARTGGYSADDPYFLYGASNLGSLIALLGFPLIAEPLFGATQIGWGWTAGFWVLGALLLTSGLMARGRAVPATSDVQTQPAPSLKTRLHWALIAFVPSSMMLAVTTKLTTDIGSVPLIWVIPLALFLLTFVLVFTNRPIASLATLRLGYLIGLGVLAVVFSNLLSIHVTVWSAVLTVAAFFLTALYAHALLYAERPAAEHLTTFYVTMSVGGAFGGFFNSIIAPSLFNELHEGAITVAVAGMLLLIRAVRPSQIAIFCALALVVLIIVKAPLIDAFGVIAFGVAAIVLFLTVATTIRQTAQAHAWVIVGFLVAGQVFVDHGSPLLTDRSFFGTHKIVERDGLRIYGNGTTTHGAQRIVDLTADRPEPQLYYHRNGPMAQVLTSAKADASETVGIVGLGIGALACYGQPHQDWHFYEIDALVSDIAHDSNHFTFMSRCAPDSPTHLGDARMVLEEQDGLSFDVLVIDAYSSDSVPVHLTTVEAFDIYLDRLNDDGVLVFHISNRYYDISRPLGRLAETMGLAARIQDYAGNTSEDPGDVGSRVVVLSRNFESLGDLNADPRWVPLAPDGGRVWTDDFANVLEVLNR</sequence>
<dbReference type="PANTHER" id="PTHR43317">
    <property type="entry name" value="THERMOSPERMINE SYNTHASE ACAULIS5"/>
    <property type="match status" value="1"/>
</dbReference>
<feature type="transmembrane region" description="Helical" evidence="2">
    <location>
        <begin position="18"/>
        <end position="38"/>
    </location>
</feature>
<proteinExistence type="predicted"/>
<dbReference type="EMBL" id="FXYD01000004">
    <property type="protein sequence ID" value="SMX42444.1"/>
    <property type="molecule type" value="Genomic_DNA"/>
</dbReference>
<feature type="transmembrane region" description="Helical" evidence="2">
    <location>
        <begin position="120"/>
        <end position="144"/>
    </location>
</feature>
<feature type="transmembrane region" description="Helical" evidence="2">
    <location>
        <begin position="421"/>
        <end position="438"/>
    </location>
</feature>
<organism evidence="3 4">
    <name type="scientific">Octadecabacter ascidiaceicola</name>
    <dbReference type="NCBI Taxonomy" id="1655543"/>
    <lineage>
        <taxon>Bacteria</taxon>
        <taxon>Pseudomonadati</taxon>
        <taxon>Pseudomonadota</taxon>
        <taxon>Alphaproteobacteria</taxon>
        <taxon>Rhodobacterales</taxon>
        <taxon>Roseobacteraceae</taxon>
        <taxon>Octadecabacter</taxon>
    </lineage>
</organism>
<dbReference type="PANTHER" id="PTHR43317:SF1">
    <property type="entry name" value="THERMOSPERMINE SYNTHASE ACAULIS5"/>
    <property type="match status" value="1"/>
</dbReference>
<feature type="transmembrane region" description="Helical" evidence="2">
    <location>
        <begin position="156"/>
        <end position="176"/>
    </location>
</feature>
<gene>
    <name evidence="3" type="primary">speE</name>
    <name evidence="3" type="ORF">OCA8868_02741</name>
</gene>
<evidence type="ECO:0000313" key="4">
    <source>
        <dbReference type="Proteomes" id="UP000203464"/>
    </source>
</evidence>
<keyword evidence="2" id="KW-0812">Transmembrane</keyword>
<dbReference type="AlphaFoldDB" id="A0A238KII0"/>
<dbReference type="GO" id="GO:0006596">
    <property type="term" value="P:polyamine biosynthetic process"/>
    <property type="evidence" value="ECO:0007669"/>
    <property type="project" value="UniProtKB-KW"/>
</dbReference>
<dbReference type="Gene3D" id="3.40.50.150">
    <property type="entry name" value="Vaccinia Virus protein VP39"/>
    <property type="match status" value="1"/>
</dbReference>
<dbReference type="RefSeq" id="WP_093997096.1">
    <property type="nucleotide sequence ID" value="NZ_FXYD01000004.1"/>
</dbReference>
<evidence type="ECO:0000313" key="3">
    <source>
        <dbReference type="EMBL" id="SMX42444.1"/>
    </source>
</evidence>
<keyword evidence="3" id="KW-0808">Transferase</keyword>
<dbReference type="Proteomes" id="UP000203464">
    <property type="component" value="Unassembled WGS sequence"/>
</dbReference>
<keyword evidence="2" id="KW-0472">Membrane</keyword>